<proteinExistence type="predicted"/>
<evidence type="ECO:0000313" key="2">
    <source>
        <dbReference type="Proteomes" id="UP000467841"/>
    </source>
</evidence>
<protein>
    <submittedName>
        <fullName evidence="1">Uncharacterized protein</fullName>
    </submittedName>
</protein>
<dbReference type="EMBL" id="CACVBM020001551">
    <property type="protein sequence ID" value="CAA7053834.1"/>
    <property type="molecule type" value="Genomic_DNA"/>
</dbReference>
<dbReference type="Proteomes" id="UP000467841">
    <property type="component" value="Unassembled WGS sequence"/>
</dbReference>
<dbReference type="Pfam" id="PF06683">
    <property type="entry name" value="DUF1184"/>
    <property type="match status" value="2"/>
</dbReference>
<gene>
    <name evidence="1" type="ORF">MERR_LOCUS41070</name>
</gene>
<dbReference type="InterPro" id="IPR009568">
    <property type="entry name" value="DUF1184"/>
</dbReference>
<accession>A0A6D2KXL0</accession>
<organism evidence="1 2">
    <name type="scientific">Microthlaspi erraticum</name>
    <dbReference type="NCBI Taxonomy" id="1685480"/>
    <lineage>
        <taxon>Eukaryota</taxon>
        <taxon>Viridiplantae</taxon>
        <taxon>Streptophyta</taxon>
        <taxon>Embryophyta</taxon>
        <taxon>Tracheophyta</taxon>
        <taxon>Spermatophyta</taxon>
        <taxon>Magnoliopsida</taxon>
        <taxon>eudicotyledons</taxon>
        <taxon>Gunneridae</taxon>
        <taxon>Pentapetalae</taxon>
        <taxon>rosids</taxon>
        <taxon>malvids</taxon>
        <taxon>Brassicales</taxon>
        <taxon>Brassicaceae</taxon>
        <taxon>Coluteocarpeae</taxon>
        <taxon>Microthlaspi</taxon>
    </lineage>
</organism>
<reference evidence="1" key="1">
    <citation type="submission" date="2020-01" db="EMBL/GenBank/DDBJ databases">
        <authorList>
            <person name="Mishra B."/>
        </authorList>
    </citation>
    <scope>NUCLEOTIDE SEQUENCE [LARGE SCALE GENOMIC DNA]</scope>
</reference>
<sequence length="455" mass="52775">MESKSTSGGPQRRPLARSYRSHPYTTGFCRRILGKEEVKQEVMRLGVSLSLYVAESMFLLCDDIGTMLSFCYKLWKYTLPPSEPVSERLLRVIHYVYSNDIKPKNIVCREDGGGMSVQWELIRTTWKDFAEGIIILHRLDKVVRERYWTFDERLLSSAIVKYKQEVLKKLEEKLTSTKDVSEANGFVRETIKSNISYLWMSLFDEEAEATTEEMRNKIVSDVFQPVLDKSWRSEIPTPPVYYPYILGNGYEAEEMKEKVMGLGVELSLCMVESMFLLCDDTRSMLRFCLKLYRDVIKDMKTGLVVEKMLRAMHYVYRIHIKPKKNGGVVDEIGGKSVQVRELIMTTWESFASGFRDLHKLHTVLLIPGRWNCSREDATLVEVELKKVEEKLSCGKDVSKANGFAREAMESIIGDLWKSLFDEETEVVWTREVMRVEMLSDLYRPLLKGEKDAKQD</sequence>
<dbReference type="AlphaFoldDB" id="A0A6D2KXL0"/>
<comment type="caution">
    <text evidence="1">The sequence shown here is derived from an EMBL/GenBank/DDBJ whole genome shotgun (WGS) entry which is preliminary data.</text>
</comment>
<name>A0A6D2KXL0_9BRAS</name>
<evidence type="ECO:0000313" key="1">
    <source>
        <dbReference type="EMBL" id="CAA7053834.1"/>
    </source>
</evidence>
<keyword evidence="2" id="KW-1185">Reference proteome</keyword>